<evidence type="ECO:0000313" key="2">
    <source>
        <dbReference type="Proteomes" id="UP001152888"/>
    </source>
</evidence>
<reference evidence="1" key="1">
    <citation type="submission" date="2022-03" db="EMBL/GenBank/DDBJ databases">
        <authorList>
            <person name="Sayadi A."/>
        </authorList>
    </citation>
    <scope>NUCLEOTIDE SEQUENCE</scope>
</reference>
<organism evidence="1 2">
    <name type="scientific">Acanthoscelides obtectus</name>
    <name type="common">Bean weevil</name>
    <name type="synonym">Bruchus obtectus</name>
    <dbReference type="NCBI Taxonomy" id="200917"/>
    <lineage>
        <taxon>Eukaryota</taxon>
        <taxon>Metazoa</taxon>
        <taxon>Ecdysozoa</taxon>
        <taxon>Arthropoda</taxon>
        <taxon>Hexapoda</taxon>
        <taxon>Insecta</taxon>
        <taxon>Pterygota</taxon>
        <taxon>Neoptera</taxon>
        <taxon>Endopterygota</taxon>
        <taxon>Coleoptera</taxon>
        <taxon>Polyphaga</taxon>
        <taxon>Cucujiformia</taxon>
        <taxon>Chrysomeloidea</taxon>
        <taxon>Chrysomelidae</taxon>
        <taxon>Bruchinae</taxon>
        <taxon>Bruchini</taxon>
        <taxon>Acanthoscelides</taxon>
    </lineage>
</organism>
<proteinExistence type="predicted"/>
<dbReference type="EMBL" id="CAKOFQ010006679">
    <property type="protein sequence ID" value="CAH1958791.1"/>
    <property type="molecule type" value="Genomic_DNA"/>
</dbReference>
<accession>A0A9P0JPM1</accession>
<sequence length="43" mass="4923">MEDIEIEELDSQEPIYEADEDEEVHCGEAFIIADMSPSSVFFL</sequence>
<keyword evidence="2" id="KW-1185">Reference proteome</keyword>
<evidence type="ECO:0000313" key="1">
    <source>
        <dbReference type="EMBL" id="CAH1958791.1"/>
    </source>
</evidence>
<dbReference type="Proteomes" id="UP001152888">
    <property type="component" value="Unassembled WGS sequence"/>
</dbReference>
<dbReference type="OrthoDB" id="6745799at2759"/>
<protein>
    <submittedName>
        <fullName evidence="1">Uncharacterized protein</fullName>
    </submittedName>
</protein>
<dbReference type="AlphaFoldDB" id="A0A9P0JPM1"/>
<name>A0A9P0JPM1_ACAOB</name>
<gene>
    <name evidence="1" type="ORF">ACAOBT_LOCUS2852</name>
</gene>
<comment type="caution">
    <text evidence="1">The sequence shown here is derived from an EMBL/GenBank/DDBJ whole genome shotgun (WGS) entry which is preliminary data.</text>
</comment>